<dbReference type="EMBL" id="JAGYWB010000005">
    <property type="protein sequence ID" value="KAI0523523.1"/>
    <property type="molecule type" value="Genomic_DNA"/>
</dbReference>
<evidence type="ECO:0000256" key="5">
    <source>
        <dbReference type="ARBA" id="ARBA00023163"/>
    </source>
</evidence>
<gene>
    <name evidence="8" type="ORF">KFK09_005918</name>
</gene>
<evidence type="ECO:0000259" key="7">
    <source>
        <dbReference type="Pfam" id="PF23121"/>
    </source>
</evidence>
<dbReference type="Gene3D" id="3.30.40.10">
    <property type="entry name" value="Zinc/RING finger domain, C3HC4 (zinc finger)"/>
    <property type="match status" value="1"/>
</dbReference>
<feature type="region of interest" description="Disordered" evidence="6">
    <location>
        <begin position="554"/>
        <end position="585"/>
    </location>
</feature>
<dbReference type="PANTHER" id="PTHR33304">
    <property type="match status" value="1"/>
</dbReference>
<evidence type="ECO:0000256" key="3">
    <source>
        <dbReference type="ARBA" id="ARBA00022833"/>
    </source>
</evidence>
<dbReference type="SUPFAM" id="SSF57903">
    <property type="entry name" value="FYVE/PHD zinc finger"/>
    <property type="match status" value="1"/>
</dbReference>
<dbReference type="GO" id="GO:0140566">
    <property type="term" value="F:histone reader activity"/>
    <property type="evidence" value="ECO:0007669"/>
    <property type="project" value="InterPro"/>
</dbReference>
<dbReference type="PANTHER" id="PTHR33304:SF36">
    <property type="entry name" value="GB|AAF26970.1-RELATED"/>
    <property type="match status" value="1"/>
</dbReference>
<keyword evidence="3" id="KW-0862">Zinc</keyword>
<keyword evidence="1" id="KW-0479">Metal-binding</keyword>
<keyword evidence="2" id="KW-0863">Zinc-finger</keyword>
<evidence type="ECO:0000256" key="4">
    <source>
        <dbReference type="ARBA" id="ARBA00023015"/>
    </source>
</evidence>
<dbReference type="InterPro" id="IPR056280">
    <property type="entry name" value="AIPP2-like_SPOC"/>
</dbReference>
<evidence type="ECO:0000256" key="2">
    <source>
        <dbReference type="ARBA" id="ARBA00022771"/>
    </source>
</evidence>
<dbReference type="Pfam" id="PF23121">
    <property type="entry name" value="SPOC_AIPP2"/>
    <property type="match status" value="1"/>
</dbReference>
<feature type="region of interest" description="Disordered" evidence="6">
    <location>
        <begin position="451"/>
        <end position="471"/>
    </location>
</feature>
<comment type="caution">
    <text evidence="8">The sequence shown here is derived from an EMBL/GenBank/DDBJ whole genome shotgun (WGS) entry which is preliminary data.</text>
</comment>
<reference evidence="8" key="1">
    <citation type="journal article" date="2022" name="Front. Genet.">
        <title>Chromosome-Scale Assembly of the Dendrobium nobile Genome Provides Insights Into the Molecular Mechanism of the Biosynthesis of the Medicinal Active Ingredient of Dendrobium.</title>
        <authorList>
            <person name="Xu Q."/>
            <person name="Niu S.-C."/>
            <person name="Li K.-L."/>
            <person name="Zheng P.-J."/>
            <person name="Zhang X.-J."/>
            <person name="Jia Y."/>
            <person name="Liu Y."/>
            <person name="Niu Y.-X."/>
            <person name="Yu L.-H."/>
            <person name="Chen D.-F."/>
            <person name="Zhang G.-Q."/>
        </authorList>
    </citation>
    <scope>NUCLEOTIDE SEQUENCE</scope>
    <source>
        <tissue evidence="8">Leaf</tissue>
    </source>
</reference>
<evidence type="ECO:0000313" key="9">
    <source>
        <dbReference type="Proteomes" id="UP000829196"/>
    </source>
</evidence>
<dbReference type="InterPro" id="IPR011011">
    <property type="entry name" value="Znf_FYVE_PHD"/>
</dbReference>
<dbReference type="Proteomes" id="UP000829196">
    <property type="component" value="Unassembled WGS sequence"/>
</dbReference>
<dbReference type="OrthoDB" id="1932206at2759"/>
<keyword evidence="4" id="KW-0805">Transcription regulation</keyword>
<dbReference type="InterPro" id="IPR049914">
    <property type="entry name" value="PHD1-3/5-6"/>
</dbReference>
<dbReference type="AlphaFoldDB" id="A0A8T3C1X3"/>
<proteinExistence type="predicted"/>
<protein>
    <recommendedName>
        <fullName evidence="7">AIPP2-like SPOC-like domain-containing protein</fullName>
    </recommendedName>
</protein>
<dbReference type="GO" id="GO:0008270">
    <property type="term" value="F:zinc ion binding"/>
    <property type="evidence" value="ECO:0007669"/>
    <property type="project" value="UniProtKB-KW"/>
</dbReference>
<keyword evidence="5" id="KW-0804">Transcription</keyword>
<dbReference type="InterPro" id="IPR013083">
    <property type="entry name" value="Znf_RING/FYVE/PHD"/>
</dbReference>
<keyword evidence="9" id="KW-1185">Reference proteome</keyword>
<sequence length="585" mass="65044">MERRGLASEDKVCHTCGHTGFADSIATCSLCKVYNEHTYCMSSVCFEVPKGWRCEECLRSAEAVSKRHLPAHQFLHKRTWRKIEAGKVKFITNEEVVTLTSWKRSHGRGNPSASGHRSDFAYVKPPSISWKTVAPTLLCSNANKTHFTPKKGSVSDVIDIKPSEHTMASKPVSKESKEKGKTTAQVCKMEPVVGKASTLACNVSSKPSEVIFDTVDTLHADDGQISMVDKHIENKAPLKPQDDCLFVEEPANTSIAIKEERDLLDKSDANVLPVHDSGTAEISSQKMLLPLKLVISSDEKLHHAVEACWRGAFEVVDLVTQFHGPVNGHLPCQVSPKAYDASKHLPGTLQFKIHSRERVWPKIFKLSPPTEDDVALYFRCEVERHKENYAHFIQHIDSHDYALQGFVADVADVELLLFTSAQLQIDSQIFDGDMYLWGVFRHFKKKKAIHGDEKAESTSPSAPKVHLTHGHSTIPRDVSSLEIDMKVDMPQGSSLEREVDMEIDMLGGWPIGRIDVPKKIEDVPSGFPKAIQRSPQNFSLKKFTNSHILGTPPGFPVPAYKRSVPAPRGTPTKDLVSSNTTTNYG</sequence>
<organism evidence="8 9">
    <name type="scientific">Dendrobium nobile</name>
    <name type="common">Orchid</name>
    <dbReference type="NCBI Taxonomy" id="94219"/>
    <lineage>
        <taxon>Eukaryota</taxon>
        <taxon>Viridiplantae</taxon>
        <taxon>Streptophyta</taxon>
        <taxon>Embryophyta</taxon>
        <taxon>Tracheophyta</taxon>
        <taxon>Spermatophyta</taxon>
        <taxon>Magnoliopsida</taxon>
        <taxon>Liliopsida</taxon>
        <taxon>Asparagales</taxon>
        <taxon>Orchidaceae</taxon>
        <taxon>Epidendroideae</taxon>
        <taxon>Malaxideae</taxon>
        <taxon>Dendrobiinae</taxon>
        <taxon>Dendrobium</taxon>
    </lineage>
</organism>
<dbReference type="GO" id="GO:0034244">
    <property type="term" value="P:negative regulation of transcription elongation by RNA polymerase II"/>
    <property type="evidence" value="ECO:0007669"/>
    <property type="project" value="InterPro"/>
</dbReference>
<evidence type="ECO:0000313" key="8">
    <source>
        <dbReference type="EMBL" id="KAI0523523.1"/>
    </source>
</evidence>
<name>A0A8T3C1X3_DENNO</name>
<evidence type="ECO:0000256" key="6">
    <source>
        <dbReference type="SAM" id="MobiDB-lite"/>
    </source>
</evidence>
<feature type="compositionally biased region" description="Polar residues" evidence="6">
    <location>
        <begin position="575"/>
        <end position="585"/>
    </location>
</feature>
<accession>A0A8T3C1X3</accession>
<feature type="domain" description="AIPP2-like SPOC-like" evidence="7">
    <location>
        <begin position="309"/>
        <end position="440"/>
    </location>
</feature>
<evidence type="ECO:0000256" key="1">
    <source>
        <dbReference type="ARBA" id="ARBA00022723"/>
    </source>
</evidence>